<accession>A0A0E9XGV9</accession>
<name>A0A0E9XGV9_ANGAN</name>
<reference evidence="1" key="2">
    <citation type="journal article" date="2015" name="Fish Shellfish Immunol.">
        <title>Early steps in the European eel (Anguilla anguilla)-Vibrio vulnificus interaction in the gills: Role of the RtxA13 toxin.</title>
        <authorList>
            <person name="Callol A."/>
            <person name="Pajuelo D."/>
            <person name="Ebbesson L."/>
            <person name="Teles M."/>
            <person name="MacKenzie S."/>
            <person name="Amaro C."/>
        </authorList>
    </citation>
    <scope>NUCLEOTIDE SEQUENCE</scope>
</reference>
<evidence type="ECO:0000313" key="1">
    <source>
        <dbReference type="EMBL" id="JAI00919.1"/>
    </source>
</evidence>
<proteinExistence type="predicted"/>
<reference evidence="1" key="1">
    <citation type="submission" date="2014-11" db="EMBL/GenBank/DDBJ databases">
        <authorList>
            <person name="Amaro Gonzalez C."/>
        </authorList>
    </citation>
    <scope>NUCLEOTIDE SEQUENCE</scope>
</reference>
<organism evidence="1">
    <name type="scientific">Anguilla anguilla</name>
    <name type="common">European freshwater eel</name>
    <name type="synonym">Muraena anguilla</name>
    <dbReference type="NCBI Taxonomy" id="7936"/>
    <lineage>
        <taxon>Eukaryota</taxon>
        <taxon>Metazoa</taxon>
        <taxon>Chordata</taxon>
        <taxon>Craniata</taxon>
        <taxon>Vertebrata</taxon>
        <taxon>Euteleostomi</taxon>
        <taxon>Actinopterygii</taxon>
        <taxon>Neopterygii</taxon>
        <taxon>Teleostei</taxon>
        <taxon>Anguilliformes</taxon>
        <taxon>Anguillidae</taxon>
        <taxon>Anguilla</taxon>
    </lineage>
</organism>
<protein>
    <submittedName>
        <fullName evidence="1">Uncharacterized protein</fullName>
    </submittedName>
</protein>
<dbReference type="EMBL" id="GBXM01007659">
    <property type="protein sequence ID" value="JAI00919.1"/>
    <property type="molecule type" value="Transcribed_RNA"/>
</dbReference>
<dbReference type="AlphaFoldDB" id="A0A0E9XGV9"/>
<sequence>MLPMKIACARIKGCSKFETGSGNNF</sequence>